<gene>
    <name evidence="2" type="ORF">KOR34_32190</name>
</gene>
<keyword evidence="1" id="KW-0812">Transmembrane</keyword>
<dbReference type="EMBL" id="SIHJ01000001">
    <property type="protein sequence ID" value="TWT38250.1"/>
    <property type="molecule type" value="Genomic_DNA"/>
</dbReference>
<evidence type="ECO:0000313" key="3">
    <source>
        <dbReference type="Proteomes" id="UP000316714"/>
    </source>
</evidence>
<dbReference type="OrthoDB" id="289886at2"/>
<reference evidence="2 3" key="1">
    <citation type="submission" date="2019-02" db="EMBL/GenBank/DDBJ databases">
        <title>Deep-cultivation of Planctomycetes and their phenomic and genomic characterization uncovers novel biology.</title>
        <authorList>
            <person name="Wiegand S."/>
            <person name="Jogler M."/>
            <person name="Boedeker C."/>
            <person name="Pinto D."/>
            <person name="Vollmers J."/>
            <person name="Rivas-Marin E."/>
            <person name="Kohn T."/>
            <person name="Peeters S.H."/>
            <person name="Heuer A."/>
            <person name="Rast P."/>
            <person name="Oberbeckmann S."/>
            <person name="Bunk B."/>
            <person name="Jeske O."/>
            <person name="Meyerdierks A."/>
            <person name="Storesund J.E."/>
            <person name="Kallscheuer N."/>
            <person name="Luecker S."/>
            <person name="Lage O.M."/>
            <person name="Pohl T."/>
            <person name="Merkel B.J."/>
            <person name="Hornburger P."/>
            <person name="Mueller R.-W."/>
            <person name="Bruemmer F."/>
            <person name="Labrenz M."/>
            <person name="Spormann A.M."/>
            <person name="Op Den Camp H."/>
            <person name="Overmann J."/>
            <person name="Amann R."/>
            <person name="Jetten M.S.M."/>
            <person name="Mascher T."/>
            <person name="Medema M.H."/>
            <person name="Devos D.P."/>
            <person name="Kaster A.-K."/>
            <person name="Ovreas L."/>
            <person name="Rohde M."/>
            <person name="Galperin M.Y."/>
            <person name="Jogler C."/>
        </authorList>
    </citation>
    <scope>NUCLEOTIDE SEQUENCE [LARGE SCALE GENOMIC DNA]</scope>
    <source>
        <strain evidence="2 3">KOR34</strain>
    </source>
</reference>
<comment type="caution">
    <text evidence="2">The sequence shown here is derived from an EMBL/GenBank/DDBJ whole genome shotgun (WGS) entry which is preliminary data.</text>
</comment>
<accession>A0A5C5VJZ0</accession>
<evidence type="ECO:0000256" key="1">
    <source>
        <dbReference type="SAM" id="Phobius"/>
    </source>
</evidence>
<keyword evidence="3" id="KW-1185">Reference proteome</keyword>
<dbReference type="AlphaFoldDB" id="A0A5C5VJZ0"/>
<keyword evidence="1" id="KW-1133">Transmembrane helix</keyword>
<dbReference type="RefSeq" id="WP_146565644.1">
    <property type="nucleotide sequence ID" value="NZ_SIHJ01000001.1"/>
</dbReference>
<sequence>MFVAFLILGPLAVLPCLVLLPAQVSARAAWGKQPRLWWRLGTIASVAAAVLLTVPASPLCVGLERPIDPTPLLEGDRYDVSVRSILAAQCVLLNAALIGCAALLPLSSASAWSTLAERRRASHR</sequence>
<organism evidence="2 3">
    <name type="scientific">Posidoniimonas corsicana</name>
    <dbReference type="NCBI Taxonomy" id="1938618"/>
    <lineage>
        <taxon>Bacteria</taxon>
        <taxon>Pseudomonadati</taxon>
        <taxon>Planctomycetota</taxon>
        <taxon>Planctomycetia</taxon>
        <taxon>Pirellulales</taxon>
        <taxon>Lacipirellulaceae</taxon>
        <taxon>Posidoniimonas</taxon>
    </lineage>
</organism>
<keyword evidence="1" id="KW-0472">Membrane</keyword>
<feature type="transmembrane region" description="Helical" evidence="1">
    <location>
        <begin position="36"/>
        <end position="63"/>
    </location>
</feature>
<name>A0A5C5VJZ0_9BACT</name>
<proteinExistence type="predicted"/>
<protein>
    <submittedName>
        <fullName evidence="2">Uncharacterized protein</fullName>
    </submittedName>
</protein>
<dbReference type="Proteomes" id="UP000316714">
    <property type="component" value="Unassembled WGS sequence"/>
</dbReference>
<feature type="transmembrane region" description="Helical" evidence="1">
    <location>
        <begin position="84"/>
        <end position="104"/>
    </location>
</feature>
<evidence type="ECO:0000313" key="2">
    <source>
        <dbReference type="EMBL" id="TWT38250.1"/>
    </source>
</evidence>